<feature type="non-terminal residue" evidence="1">
    <location>
        <position position="1"/>
    </location>
</feature>
<name>A0A0F8XLX8_9ZZZZ</name>
<dbReference type="EMBL" id="LAZR01058353">
    <property type="protein sequence ID" value="KKK70077.1"/>
    <property type="molecule type" value="Genomic_DNA"/>
</dbReference>
<reference evidence="1" key="1">
    <citation type="journal article" date="2015" name="Nature">
        <title>Complex archaea that bridge the gap between prokaryotes and eukaryotes.</title>
        <authorList>
            <person name="Spang A."/>
            <person name="Saw J.H."/>
            <person name="Jorgensen S.L."/>
            <person name="Zaremba-Niedzwiedzka K."/>
            <person name="Martijn J."/>
            <person name="Lind A.E."/>
            <person name="van Eijk R."/>
            <person name="Schleper C."/>
            <person name="Guy L."/>
            <person name="Ettema T.J."/>
        </authorList>
    </citation>
    <scope>NUCLEOTIDE SEQUENCE</scope>
</reference>
<protein>
    <submittedName>
        <fullName evidence="1">Uncharacterized protein</fullName>
    </submittedName>
</protein>
<dbReference type="AlphaFoldDB" id="A0A0F8XLX8"/>
<organism evidence="1">
    <name type="scientific">marine sediment metagenome</name>
    <dbReference type="NCBI Taxonomy" id="412755"/>
    <lineage>
        <taxon>unclassified sequences</taxon>
        <taxon>metagenomes</taxon>
        <taxon>ecological metagenomes</taxon>
    </lineage>
</organism>
<sequence length="326" mass="36760">PHVQKIVDKGRTMFKDVLTKAKEAGVEGFEDVDINANYLPRVWNPRKVEDMITAKGTAYVENVIANSMRRASGIAIKDARYIAKGFLERIRKRGAGIDVETMHGINVGDQSELRALLNSSSLRDTEVTEIVERIQNAISRGQTRGDVPKHAMHRIILDETHPEMEELLENNFEVLTTKYMHAMTGRIGLAQRSHIKGEASFEEAKNFMRAHGVKHGQQKQVESGIKSLEDVYTHLSGRPLDMEFGEGGKRWSRMIQDFNFLRVMNQVGFPQVGDMGAIFSTEYGKAALKQIPAFRYLFRSAKAGKLADNLAAELEELLYIELNLIQ</sequence>
<evidence type="ECO:0000313" key="1">
    <source>
        <dbReference type="EMBL" id="KKK70077.1"/>
    </source>
</evidence>
<accession>A0A0F8XLX8</accession>
<gene>
    <name evidence="1" type="ORF">LCGC14_2927610</name>
</gene>
<proteinExistence type="predicted"/>
<comment type="caution">
    <text evidence="1">The sequence shown here is derived from an EMBL/GenBank/DDBJ whole genome shotgun (WGS) entry which is preliminary data.</text>
</comment>